<evidence type="ECO:0000313" key="2">
    <source>
        <dbReference type="EMBL" id="SVA76630.1"/>
    </source>
</evidence>
<reference evidence="2" key="1">
    <citation type="submission" date="2018-05" db="EMBL/GenBank/DDBJ databases">
        <authorList>
            <person name="Lanie J.A."/>
            <person name="Ng W.-L."/>
            <person name="Kazmierczak K.M."/>
            <person name="Andrzejewski T.M."/>
            <person name="Davidsen T.M."/>
            <person name="Wayne K.J."/>
            <person name="Tettelin H."/>
            <person name="Glass J.I."/>
            <person name="Rusch D."/>
            <person name="Podicherti R."/>
            <person name="Tsui H.-C.T."/>
            <person name="Winkler M.E."/>
        </authorList>
    </citation>
    <scope>NUCLEOTIDE SEQUENCE</scope>
</reference>
<gene>
    <name evidence="2" type="ORF">METZ01_LOCUS129484</name>
</gene>
<dbReference type="Pfam" id="PF02542">
    <property type="entry name" value="YgbB"/>
    <property type="match status" value="1"/>
</dbReference>
<organism evidence="2">
    <name type="scientific">marine metagenome</name>
    <dbReference type="NCBI Taxonomy" id="408172"/>
    <lineage>
        <taxon>unclassified sequences</taxon>
        <taxon>metagenomes</taxon>
        <taxon>ecological metagenomes</taxon>
    </lineage>
</organism>
<protein>
    <recommendedName>
        <fullName evidence="1">2-C-methyl-D-erythritol 2,4-cyclodiphosphate synthase domain-containing protein</fullName>
    </recommendedName>
</protein>
<dbReference type="GO" id="GO:0016114">
    <property type="term" value="P:terpenoid biosynthetic process"/>
    <property type="evidence" value="ECO:0007669"/>
    <property type="project" value="InterPro"/>
</dbReference>
<feature type="domain" description="2-C-methyl-D-erythritol 2,4-cyclodiphosphate synthase" evidence="1">
    <location>
        <begin position="2"/>
        <end position="38"/>
    </location>
</feature>
<feature type="non-terminal residue" evidence="2">
    <location>
        <position position="39"/>
    </location>
</feature>
<dbReference type="SUPFAM" id="SSF69765">
    <property type="entry name" value="IpsF-like"/>
    <property type="match status" value="1"/>
</dbReference>
<dbReference type="EMBL" id="UINC01018276">
    <property type="protein sequence ID" value="SVA76630.1"/>
    <property type="molecule type" value="Genomic_DNA"/>
</dbReference>
<dbReference type="AlphaFoldDB" id="A0A381YI58"/>
<sequence>MVDSMLGGSSLGDIGQLFSSEDDKWKNASSMIFLENVSE</sequence>
<dbReference type="InterPro" id="IPR003526">
    <property type="entry name" value="MECDP_synthase"/>
</dbReference>
<dbReference type="InterPro" id="IPR036571">
    <property type="entry name" value="MECDP_synthase_sf"/>
</dbReference>
<dbReference type="Gene3D" id="3.30.1330.50">
    <property type="entry name" value="2-C-methyl-D-erythritol 2,4-cyclodiphosphate synthase"/>
    <property type="match status" value="1"/>
</dbReference>
<name>A0A381YI58_9ZZZZ</name>
<evidence type="ECO:0000259" key="1">
    <source>
        <dbReference type="Pfam" id="PF02542"/>
    </source>
</evidence>
<dbReference type="GO" id="GO:0008685">
    <property type="term" value="F:2-C-methyl-D-erythritol 2,4-cyclodiphosphate synthase activity"/>
    <property type="evidence" value="ECO:0007669"/>
    <property type="project" value="InterPro"/>
</dbReference>
<proteinExistence type="predicted"/>
<accession>A0A381YI58</accession>